<evidence type="ECO:0000256" key="2">
    <source>
        <dbReference type="ARBA" id="ARBA00022679"/>
    </source>
</evidence>
<protein>
    <submittedName>
        <fullName evidence="6">Si:ch211-229n2.6</fullName>
    </submittedName>
</protein>
<proteinExistence type="inferred from homology"/>
<evidence type="ECO:0000259" key="5">
    <source>
        <dbReference type="PROSITE" id="PS51934"/>
    </source>
</evidence>
<dbReference type="PROSITE" id="PS51934">
    <property type="entry name" value="LRAT"/>
    <property type="match status" value="1"/>
</dbReference>
<dbReference type="Pfam" id="PF04970">
    <property type="entry name" value="LRAT"/>
    <property type="match status" value="1"/>
</dbReference>
<reference evidence="6" key="1">
    <citation type="submission" date="2023-09" db="UniProtKB">
        <authorList>
            <consortium name="Ensembl"/>
        </authorList>
    </citation>
    <scope>IDENTIFICATION</scope>
</reference>
<dbReference type="GeneTree" id="ENSGT00940000162660"/>
<organism evidence="6">
    <name type="scientific">Pundamilia nyererei</name>
    <dbReference type="NCBI Taxonomy" id="303518"/>
    <lineage>
        <taxon>Eukaryota</taxon>
        <taxon>Metazoa</taxon>
        <taxon>Chordata</taxon>
        <taxon>Craniata</taxon>
        <taxon>Vertebrata</taxon>
        <taxon>Euteleostomi</taxon>
        <taxon>Actinopterygii</taxon>
        <taxon>Neopterygii</taxon>
        <taxon>Teleostei</taxon>
        <taxon>Neoteleostei</taxon>
        <taxon>Acanthomorphata</taxon>
        <taxon>Ovalentaria</taxon>
        <taxon>Cichlomorphae</taxon>
        <taxon>Cichliformes</taxon>
        <taxon>Cichlidae</taxon>
        <taxon>African cichlids</taxon>
        <taxon>Pseudocrenilabrinae</taxon>
        <taxon>Haplochromini</taxon>
        <taxon>Pundamilia</taxon>
    </lineage>
</organism>
<dbReference type="PANTHER" id="PTHR13943">
    <property type="entry name" value="HRAS-LIKE SUPPRESSOR - RELATED"/>
    <property type="match status" value="1"/>
</dbReference>
<dbReference type="InterPro" id="IPR007053">
    <property type="entry name" value="LRAT_dom"/>
</dbReference>
<dbReference type="Gene3D" id="3.90.1720.10">
    <property type="entry name" value="endopeptidase domain like (from Nostoc punctiforme)"/>
    <property type="match status" value="1"/>
</dbReference>
<evidence type="ECO:0000313" key="6">
    <source>
        <dbReference type="Ensembl" id="ENSPNYP00000019782.1"/>
    </source>
</evidence>
<dbReference type="PANTHER" id="PTHR13943:SF37">
    <property type="entry name" value="PHOSPHOLIPASE A AND ACYLTRANSFERASE 1"/>
    <property type="match status" value="1"/>
</dbReference>
<feature type="domain" description="LRAT" evidence="5">
    <location>
        <begin position="22"/>
        <end position="135"/>
    </location>
</feature>
<dbReference type="STRING" id="303518.ENSPNYP00000019782"/>
<evidence type="ECO:0000256" key="4">
    <source>
        <dbReference type="ARBA" id="ARBA00023098"/>
    </source>
</evidence>
<evidence type="ECO:0000256" key="3">
    <source>
        <dbReference type="ARBA" id="ARBA00022801"/>
    </source>
</evidence>
<keyword evidence="2" id="KW-0808">Transferase</keyword>
<dbReference type="InterPro" id="IPR051496">
    <property type="entry name" value="H-rev107_PLA/AT"/>
</dbReference>
<name>A0A3B4GA46_9CICH</name>
<evidence type="ECO:0000256" key="1">
    <source>
        <dbReference type="ARBA" id="ARBA00007824"/>
    </source>
</evidence>
<dbReference type="GO" id="GO:0005737">
    <property type="term" value="C:cytoplasm"/>
    <property type="evidence" value="ECO:0007669"/>
    <property type="project" value="TreeGrafter"/>
</dbReference>
<keyword evidence="3" id="KW-0378">Hydrolase</keyword>
<dbReference type="Ensembl" id="ENSPNYT00000020270.1">
    <property type="protein sequence ID" value="ENSPNYP00000019782.1"/>
    <property type="gene ID" value="ENSPNYG00000014950.1"/>
</dbReference>
<accession>A0A3B4GA46</accession>
<dbReference type="GO" id="GO:0004623">
    <property type="term" value="F:phospholipase A2 activity"/>
    <property type="evidence" value="ECO:0007669"/>
    <property type="project" value="TreeGrafter"/>
</dbReference>
<sequence length="172" mass="19072">LPLTSRLPIDNIVSTAKFGDLIEFSYPLGYSHWAIYDDDGHVIHFAVAATNDNLCGDLLLGETKIRRVPVGEVNVPHGAHALVSNNRHAFTPSAPEDMRLRRDALLNQSLPYNLFTLNCEHFATFIRYGKAVCNQVMPSLEKTSDYHLRCGNTLAAGINCFQQRSCREPSGG</sequence>
<comment type="similarity">
    <text evidence="1">Belongs to the H-rev107 family.</text>
</comment>
<dbReference type="GO" id="GO:0008970">
    <property type="term" value="F:phospholipase A1 activity"/>
    <property type="evidence" value="ECO:0007669"/>
    <property type="project" value="TreeGrafter"/>
</dbReference>
<keyword evidence="4" id="KW-0443">Lipid metabolism</keyword>
<dbReference type="GO" id="GO:0016410">
    <property type="term" value="F:N-acyltransferase activity"/>
    <property type="evidence" value="ECO:0007669"/>
    <property type="project" value="TreeGrafter"/>
</dbReference>
<dbReference type="AlphaFoldDB" id="A0A3B4GA46"/>
<dbReference type="GO" id="GO:0070292">
    <property type="term" value="P:N-acylphosphatidylethanolamine metabolic process"/>
    <property type="evidence" value="ECO:0007669"/>
    <property type="project" value="TreeGrafter"/>
</dbReference>